<evidence type="ECO:0000313" key="2">
    <source>
        <dbReference type="Proteomes" id="UP000825123"/>
    </source>
</evidence>
<accession>A0A8D5U663</accession>
<gene>
    <name evidence="1" type="ORF">KN1_13350</name>
</gene>
<name>A0A8D5U663_9CREN</name>
<dbReference type="AlphaFoldDB" id="A0A8D5U663"/>
<protein>
    <submittedName>
        <fullName evidence="1">Uncharacterized protein</fullName>
    </submittedName>
</protein>
<reference evidence="1 2" key="1">
    <citation type="submission" date="2021-04" db="EMBL/GenBank/DDBJ databases">
        <title>Complete genome sequence of Stygiolobus sp. KN-1.</title>
        <authorList>
            <person name="Nakamura K."/>
            <person name="Sakai H."/>
            <person name="Kurosawa N."/>
        </authorList>
    </citation>
    <scope>NUCLEOTIDE SEQUENCE [LARGE SCALE GENOMIC DNA]</scope>
    <source>
        <strain evidence="1 2">KN-1</strain>
    </source>
</reference>
<evidence type="ECO:0000313" key="1">
    <source>
        <dbReference type="EMBL" id="BCU70038.1"/>
    </source>
</evidence>
<keyword evidence="2" id="KW-1185">Reference proteome</keyword>
<dbReference type="EMBL" id="AP024597">
    <property type="protein sequence ID" value="BCU70038.1"/>
    <property type="molecule type" value="Genomic_DNA"/>
</dbReference>
<proteinExistence type="predicted"/>
<organism evidence="1 2">
    <name type="scientific">Stygiolobus caldivivus</name>
    <dbReference type="NCBI Taxonomy" id="2824673"/>
    <lineage>
        <taxon>Archaea</taxon>
        <taxon>Thermoproteota</taxon>
        <taxon>Thermoprotei</taxon>
        <taxon>Sulfolobales</taxon>
        <taxon>Sulfolobaceae</taxon>
        <taxon>Stygiolobus</taxon>
    </lineage>
</organism>
<sequence length="55" mass="6565">MSFFNVLNKHIIMKSGKDEGYYYVELDREEIIKLKEIVEKKAKDRKPSYETPSPK</sequence>
<dbReference type="Proteomes" id="UP000825123">
    <property type="component" value="Chromosome"/>
</dbReference>
<dbReference type="KEGG" id="csty:KN1_13350"/>